<sequence>MLRDFLEIQESVRIGNEVSFTSQSCTEYKFPAGKSLPVKQSVMTTLFLLVIDIMDYEIVVPFSSVSL</sequence>
<accession>A0A8J8T5V9</accession>
<reference evidence="1" key="1">
    <citation type="submission" date="2019-06" db="EMBL/GenBank/DDBJ databases">
        <authorList>
            <person name="Zheng W."/>
        </authorList>
    </citation>
    <scope>NUCLEOTIDE SEQUENCE</scope>
    <source>
        <strain evidence="1">QDHG01</strain>
    </source>
</reference>
<keyword evidence="2" id="KW-1185">Reference proteome</keyword>
<name>A0A8J8T5V9_HALGN</name>
<dbReference type="EMBL" id="RRYP01004429">
    <property type="protein sequence ID" value="TNV82865.1"/>
    <property type="molecule type" value="Genomic_DNA"/>
</dbReference>
<evidence type="ECO:0000313" key="2">
    <source>
        <dbReference type="Proteomes" id="UP000785679"/>
    </source>
</evidence>
<evidence type="ECO:0000313" key="1">
    <source>
        <dbReference type="EMBL" id="TNV82865.1"/>
    </source>
</evidence>
<organism evidence="1 2">
    <name type="scientific">Halteria grandinella</name>
    <dbReference type="NCBI Taxonomy" id="5974"/>
    <lineage>
        <taxon>Eukaryota</taxon>
        <taxon>Sar</taxon>
        <taxon>Alveolata</taxon>
        <taxon>Ciliophora</taxon>
        <taxon>Intramacronucleata</taxon>
        <taxon>Spirotrichea</taxon>
        <taxon>Stichotrichia</taxon>
        <taxon>Sporadotrichida</taxon>
        <taxon>Halteriidae</taxon>
        <taxon>Halteria</taxon>
    </lineage>
</organism>
<protein>
    <submittedName>
        <fullName evidence="1">Uncharacterized protein</fullName>
    </submittedName>
</protein>
<dbReference type="AlphaFoldDB" id="A0A8J8T5V9"/>
<dbReference type="Proteomes" id="UP000785679">
    <property type="component" value="Unassembled WGS sequence"/>
</dbReference>
<proteinExistence type="predicted"/>
<gene>
    <name evidence="1" type="ORF">FGO68_gene2964</name>
</gene>
<comment type="caution">
    <text evidence="1">The sequence shown here is derived from an EMBL/GenBank/DDBJ whole genome shotgun (WGS) entry which is preliminary data.</text>
</comment>